<proteinExistence type="predicted"/>
<reference evidence="1 2" key="1">
    <citation type="submission" date="2024-09" db="EMBL/GenBank/DDBJ databases">
        <title>Genome sequencing and assembly of Phytophthora oleae, isolate VK10A, causative agent of rot of olive drupes.</title>
        <authorList>
            <person name="Conti Taguali S."/>
            <person name="Riolo M."/>
            <person name="La Spada F."/>
            <person name="Cacciola S.O."/>
            <person name="Dionisio G."/>
        </authorList>
    </citation>
    <scope>NUCLEOTIDE SEQUENCE [LARGE SCALE GENOMIC DNA]</scope>
    <source>
        <strain evidence="1 2">VK10A</strain>
    </source>
</reference>
<sequence length="98" mass="11149">MSLLCACSGDLETAEQHFKQVIKVYDQVKGKLSLSPEAPNKRSDLSKLEEVIIDVLFHYTLLLTTLQRPDDAARARQRLTTIVRGSPKLRTQEKRINL</sequence>
<protein>
    <submittedName>
        <fullName evidence="1">Uncharacterized protein</fullName>
    </submittedName>
</protein>
<dbReference type="AlphaFoldDB" id="A0ABD3EYS7"/>
<name>A0ABD3EYS7_9STRA</name>
<dbReference type="Proteomes" id="UP001632037">
    <property type="component" value="Unassembled WGS sequence"/>
</dbReference>
<accession>A0ABD3EYS7</accession>
<dbReference type="EMBL" id="JBIMZQ010000045">
    <property type="protein sequence ID" value="KAL3659713.1"/>
    <property type="molecule type" value="Genomic_DNA"/>
</dbReference>
<comment type="caution">
    <text evidence="1">The sequence shown here is derived from an EMBL/GenBank/DDBJ whole genome shotgun (WGS) entry which is preliminary data.</text>
</comment>
<evidence type="ECO:0000313" key="2">
    <source>
        <dbReference type="Proteomes" id="UP001632037"/>
    </source>
</evidence>
<evidence type="ECO:0000313" key="1">
    <source>
        <dbReference type="EMBL" id="KAL3659713.1"/>
    </source>
</evidence>
<organism evidence="1 2">
    <name type="scientific">Phytophthora oleae</name>
    <dbReference type="NCBI Taxonomy" id="2107226"/>
    <lineage>
        <taxon>Eukaryota</taxon>
        <taxon>Sar</taxon>
        <taxon>Stramenopiles</taxon>
        <taxon>Oomycota</taxon>
        <taxon>Peronosporomycetes</taxon>
        <taxon>Peronosporales</taxon>
        <taxon>Peronosporaceae</taxon>
        <taxon>Phytophthora</taxon>
    </lineage>
</organism>
<gene>
    <name evidence="1" type="ORF">V7S43_015387</name>
</gene>
<keyword evidence="2" id="KW-1185">Reference proteome</keyword>